<dbReference type="Pfam" id="PF00989">
    <property type="entry name" value="PAS"/>
    <property type="match status" value="1"/>
</dbReference>
<feature type="coiled-coil region" evidence="16">
    <location>
        <begin position="278"/>
        <end position="312"/>
    </location>
</feature>
<dbReference type="InterPro" id="IPR011006">
    <property type="entry name" value="CheY-like_superfamily"/>
</dbReference>
<dbReference type="SMART" id="SM00387">
    <property type="entry name" value="HATPase_c"/>
    <property type="match status" value="1"/>
</dbReference>
<dbReference type="Gene3D" id="3.30.565.10">
    <property type="entry name" value="Histidine kinase-like ATPase, C-terminal domain"/>
    <property type="match status" value="1"/>
</dbReference>
<feature type="coiled-coil region" evidence="16">
    <location>
        <begin position="1286"/>
        <end position="1320"/>
    </location>
</feature>
<dbReference type="PROSITE" id="PS51371">
    <property type="entry name" value="CBS"/>
    <property type="match status" value="4"/>
</dbReference>
<dbReference type="InterPro" id="IPR003661">
    <property type="entry name" value="HisK_dim/P_dom"/>
</dbReference>
<evidence type="ECO:0000259" key="22">
    <source>
        <dbReference type="PROSITE" id="PS51371"/>
    </source>
</evidence>
<feature type="domain" description="CBS" evidence="22">
    <location>
        <begin position="226"/>
        <end position="284"/>
    </location>
</feature>
<evidence type="ECO:0000259" key="19">
    <source>
        <dbReference type="PROSITE" id="PS50110"/>
    </source>
</evidence>
<dbReference type="SMART" id="SM00448">
    <property type="entry name" value="REC"/>
    <property type="match status" value="1"/>
</dbReference>
<dbReference type="SMART" id="SM00388">
    <property type="entry name" value="HisKA"/>
    <property type="match status" value="1"/>
</dbReference>
<evidence type="ECO:0000256" key="2">
    <source>
        <dbReference type="ARBA" id="ARBA00004370"/>
    </source>
</evidence>
<dbReference type="EC" id="2.7.13.3" evidence="4"/>
<dbReference type="PROSITE" id="PS50112">
    <property type="entry name" value="PAS"/>
    <property type="match status" value="5"/>
</dbReference>
<dbReference type="SUPFAM" id="SSF52172">
    <property type="entry name" value="CheY-like"/>
    <property type="match status" value="1"/>
</dbReference>
<feature type="domain" description="CBS" evidence="22">
    <location>
        <begin position="16"/>
        <end position="81"/>
    </location>
</feature>
<dbReference type="Gene3D" id="3.10.580.10">
    <property type="entry name" value="CBS-domain"/>
    <property type="match status" value="2"/>
</dbReference>
<feature type="domain" description="CBS" evidence="22">
    <location>
        <begin position="90"/>
        <end position="150"/>
    </location>
</feature>
<keyword evidence="12" id="KW-0131">Cell cycle</keyword>
<dbReference type="FunFam" id="3.30.450.20:FF:000099">
    <property type="entry name" value="Sensory box sensor histidine kinase"/>
    <property type="match status" value="1"/>
</dbReference>
<feature type="domain" description="PAC" evidence="21">
    <location>
        <begin position="1117"/>
        <end position="1169"/>
    </location>
</feature>
<dbReference type="FunFam" id="3.30.565.10:FF:000010">
    <property type="entry name" value="Sensor histidine kinase RcsC"/>
    <property type="match status" value="1"/>
</dbReference>
<feature type="domain" description="PAC" evidence="21">
    <location>
        <begin position="988"/>
        <end position="1040"/>
    </location>
</feature>
<dbReference type="CDD" id="cd17774">
    <property type="entry name" value="CBS_two-component_sensor_histidine_kinase_repeat2"/>
    <property type="match status" value="1"/>
</dbReference>
<evidence type="ECO:0000256" key="13">
    <source>
        <dbReference type="ARBA" id="ARBA00074306"/>
    </source>
</evidence>
<evidence type="ECO:0000259" key="17">
    <source>
        <dbReference type="PROSITE" id="PS50046"/>
    </source>
</evidence>
<proteinExistence type="inferred from homology"/>
<dbReference type="PROSITE" id="PS50110">
    <property type="entry name" value="RESPONSE_REGULATORY"/>
    <property type="match status" value="1"/>
</dbReference>
<dbReference type="Gene3D" id="1.10.287.130">
    <property type="match status" value="1"/>
</dbReference>
<comment type="caution">
    <text evidence="23">The sequence shown here is derived from an EMBL/GenBank/DDBJ whole genome shotgun (WGS) entry which is preliminary data.</text>
</comment>
<dbReference type="InterPro" id="IPR000700">
    <property type="entry name" value="PAS-assoc_C"/>
</dbReference>
<evidence type="ECO:0000256" key="8">
    <source>
        <dbReference type="ARBA" id="ARBA00022777"/>
    </source>
</evidence>
<evidence type="ECO:0000259" key="21">
    <source>
        <dbReference type="PROSITE" id="PS50113"/>
    </source>
</evidence>
<feature type="domain" description="PAS" evidence="20">
    <location>
        <begin position="1041"/>
        <end position="1113"/>
    </location>
</feature>
<keyword evidence="9" id="KW-0067">ATP-binding</keyword>
<feature type="modified residue" description="4-aspartylphosphate" evidence="14">
    <location>
        <position position="1618"/>
    </location>
</feature>
<dbReference type="InterPro" id="IPR046342">
    <property type="entry name" value="CBS_dom_sf"/>
</dbReference>
<organism evidence="23 24">
    <name type="scientific">Anabaena sphaerica FACHB-251</name>
    <dbReference type="NCBI Taxonomy" id="2692883"/>
    <lineage>
        <taxon>Bacteria</taxon>
        <taxon>Bacillati</taxon>
        <taxon>Cyanobacteriota</taxon>
        <taxon>Cyanophyceae</taxon>
        <taxon>Nostocales</taxon>
        <taxon>Nostocaceae</taxon>
        <taxon>Anabaena</taxon>
    </lineage>
</organism>
<dbReference type="InterPro" id="IPR004358">
    <property type="entry name" value="Sig_transdc_His_kin-like_C"/>
</dbReference>
<dbReference type="SUPFAM" id="SSF54631">
    <property type="entry name" value="CBS-domain pair"/>
    <property type="match status" value="2"/>
</dbReference>
<dbReference type="InterPro" id="IPR036097">
    <property type="entry name" value="HisK_dim/P_sf"/>
</dbReference>
<dbReference type="GO" id="GO:0009927">
    <property type="term" value="F:histidine phosphotransfer kinase activity"/>
    <property type="evidence" value="ECO:0007669"/>
    <property type="project" value="TreeGrafter"/>
</dbReference>
<evidence type="ECO:0000256" key="11">
    <source>
        <dbReference type="ARBA" id="ARBA00023136"/>
    </source>
</evidence>
<keyword evidence="10" id="KW-0902">Two-component regulatory system</keyword>
<comment type="similarity">
    <text evidence="3">In the N-terminal section; belongs to the phytochrome family.</text>
</comment>
<keyword evidence="6" id="KW-0808">Transferase</keyword>
<dbReference type="SMART" id="SM00091">
    <property type="entry name" value="PAS"/>
    <property type="match status" value="5"/>
</dbReference>
<dbReference type="FunFam" id="1.10.287.130:FF:000038">
    <property type="entry name" value="Sensory transduction histidine kinase"/>
    <property type="match status" value="1"/>
</dbReference>
<feature type="domain" description="PAC" evidence="21">
    <location>
        <begin position="856"/>
        <end position="908"/>
    </location>
</feature>
<evidence type="ECO:0000313" key="24">
    <source>
        <dbReference type="Proteomes" id="UP000662185"/>
    </source>
</evidence>
<evidence type="ECO:0000313" key="23">
    <source>
        <dbReference type="EMBL" id="MBD2296759.1"/>
    </source>
</evidence>
<feature type="coiled-coil region" evidence="16">
    <location>
        <begin position="899"/>
        <end position="926"/>
    </location>
</feature>
<dbReference type="InterPro" id="IPR000014">
    <property type="entry name" value="PAS"/>
</dbReference>
<dbReference type="GO" id="GO:0006355">
    <property type="term" value="P:regulation of DNA-templated transcription"/>
    <property type="evidence" value="ECO:0007669"/>
    <property type="project" value="InterPro"/>
</dbReference>
<dbReference type="InterPro" id="IPR001610">
    <property type="entry name" value="PAC"/>
</dbReference>
<dbReference type="InterPro" id="IPR016132">
    <property type="entry name" value="Phyto_chromo_attachment"/>
</dbReference>
<keyword evidence="16" id="KW-0175">Coiled coil</keyword>
<feature type="domain" description="PAS" evidence="20">
    <location>
        <begin position="1170"/>
        <end position="1240"/>
    </location>
</feature>
<dbReference type="InterPro" id="IPR003018">
    <property type="entry name" value="GAF"/>
</dbReference>
<dbReference type="InterPro" id="IPR035965">
    <property type="entry name" value="PAS-like_dom_sf"/>
</dbReference>
<dbReference type="InterPro" id="IPR013656">
    <property type="entry name" value="PAS_4"/>
</dbReference>
<dbReference type="SMART" id="SM00086">
    <property type="entry name" value="PAC"/>
    <property type="match status" value="5"/>
</dbReference>
<keyword evidence="7" id="KW-0547">Nucleotide-binding</keyword>
<dbReference type="CDD" id="cd16922">
    <property type="entry name" value="HATPase_EvgS-ArcB-TorS-like"/>
    <property type="match status" value="1"/>
</dbReference>
<dbReference type="RefSeq" id="WP_190564878.1">
    <property type="nucleotide sequence ID" value="NZ_JACJQU010000029.1"/>
</dbReference>
<evidence type="ECO:0000256" key="9">
    <source>
        <dbReference type="ARBA" id="ARBA00022840"/>
    </source>
</evidence>
<dbReference type="Proteomes" id="UP000662185">
    <property type="component" value="Unassembled WGS sequence"/>
</dbReference>
<gene>
    <name evidence="23" type="ORF">H6G06_25570</name>
</gene>
<dbReference type="Gene3D" id="3.30.450.20">
    <property type="entry name" value="PAS domain"/>
    <property type="match status" value="6"/>
</dbReference>
<accession>A0A926WN08</accession>
<dbReference type="InterPro" id="IPR036890">
    <property type="entry name" value="HATPase_C_sf"/>
</dbReference>
<feature type="domain" description="PAS" evidence="20">
    <location>
        <begin position="660"/>
        <end position="703"/>
    </location>
</feature>
<dbReference type="Pfam" id="PF01590">
    <property type="entry name" value="GAF"/>
    <property type="match status" value="1"/>
</dbReference>
<feature type="domain" description="Phytochrome chromophore attachment site" evidence="17">
    <location>
        <begin position="343"/>
        <end position="479"/>
    </location>
</feature>
<dbReference type="GO" id="GO:0000155">
    <property type="term" value="F:phosphorelay sensor kinase activity"/>
    <property type="evidence" value="ECO:0007669"/>
    <property type="project" value="InterPro"/>
</dbReference>
<dbReference type="CDD" id="cd04620">
    <property type="entry name" value="CBS_two-component_sensor_histidine_kinase_repeat1"/>
    <property type="match status" value="1"/>
</dbReference>
<dbReference type="PROSITE" id="PS50046">
    <property type="entry name" value="PHYTOCHROME_2"/>
    <property type="match status" value="1"/>
</dbReference>
<feature type="domain" description="CBS" evidence="22">
    <location>
        <begin position="157"/>
        <end position="219"/>
    </location>
</feature>
<keyword evidence="11" id="KW-0472">Membrane</keyword>
<evidence type="ECO:0000256" key="5">
    <source>
        <dbReference type="ARBA" id="ARBA00022553"/>
    </source>
</evidence>
<dbReference type="CDD" id="cd00082">
    <property type="entry name" value="HisKA"/>
    <property type="match status" value="1"/>
</dbReference>
<dbReference type="Gene3D" id="3.40.50.2300">
    <property type="match status" value="1"/>
</dbReference>
<reference evidence="24" key="1">
    <citation type="journal article" date="2020" name="ISME J.">
        <title>Comparative genomics reveals insights into cyanobacterial evolution and habitat adaptation.</title>
        <authorList>
            <person name="Chen M.Y."/>
            <person name="Teng W.K."/>
            <person name="Zhao L."/>
            <person name="Hu C.X."/>
            <person name="Zhou Y.K."/>
            <person name="Han B.P."/>
            <person name="Song L.R."/>
            <person name="Shu W.S."/>
        </authorList>
    </citation>
    <scope>NUCLEOTIDE SEQUENCE [LARGE SCALE GENOMIC DNA]</scope>
    <source>
        <strain evidence="24">FACHB-251</strain>
    </source>
</reference>
<evidence type="ECO:0000256" key="4">
    <source>
        <dbReference type="ARBA" id="ARBA00012438"/>
    </source>
</evidence>
<dbReference type="SUPFAM" id="SSF55785">
    <property type="entry name" value="PYP-like sensor domain (PAS domain)"/>
    <property type="match status" value="6"/>
</dbReference>
<dbReference type="Pfam" id="PF02518">
    <property type="entry name" value="HATPase_c"/>
    <property type="match status" value="1"/>
</dbReference>
<sequence length="1798" mass="205463">MKSANSSLNHHTNICIQHHYAVVSPNASLLEAVQMMSQVGDNTSSVNPLRSSCVLVLDNQQLVGLLTERDLVKLAAQQRSLRETKVCEVMTRELITCQEWEAREPMRLIQLLRQHRIRHLPVLNEQDQPVGLVTQSSICSVLEPVDLLKFRYVREVMAENVIHAPPTATVLELVQLMDSHHVSCIVIGDEVKPGKILPMGIVTERDIVQFQTLEMNLSELPAQQVMSYPLFLVNPDDSLWETYQVIQQQNIRRFVVANNQGYLAGILTQTNILQAVDIKGLHQIIATLQQQVEKLENEKLNLLKHLNRDLTEQVSDRNTKLQTQDQRNQLLTAVAFRIRASLSLETILQTTVTEVRQLLEVERVIIYRFYPDWGGQVTVESVETPQWSILGRIIKDECFEQNWLDSYHNKSSQAIADIHQVGLSACHIEFLTQFQIKANLVVPISVDDSLWGLLIAHSCTDVRQWQPDEVEFLEHLSIQVANAIQQATLLEQVQRANTELEAKVAERTTELQVANQRLQQELVRAQQAEAALREREAAVRSFYDSAPMMMGVVELLDDDMLHLSDNSTTARFFGTTPEAMHNQLASQMGAPIEHIRTWIRHYGESQRTGQPVRFEYQHIIDGKVKWLSATVCYIGLADSDRPRFSYVVDDVSERKAVEAEKVYLSNLLEASLNEIYVFDAETFRFKYVNQGALQNLGYSLEQMQDMTPLDIKPELTADQFQSLIAPLLSGQEKIIQFQSIHQRVDNSRYPSEVHLQLMEQSEKRVFLAVILDITQRQQAEKQVKFQAQLLAQVSDAVVAVDITHRVIHWNTAAEKQYGIKAQQALGKPLSECYQYRWLKPKDEAKSNEALATAGFWQGENIHRQLNGKEIFVESSVSILEDEQGNNMGMLALIRDISERVRLEAERKQVEAALQKSEEQYRRIVETTTEGIWMLDVEGKTSFVNAKMSAMLGYSVEEMLGKPLFAFMGIAEQKIAQTYLERRNQGIEEQHDFKFRRQDGSDLWTIVSTTPIVDATGRYLGALAMLTDITGRKQIESALKDSEERWQLALRGSNDGIWDWNLQTNEVFLSDRWKEMRGFQPHELSNSIEQWTSRIHPEDIEKVRNKLDDHLSRKTPFFSSEYRVQRQDGSYIWILNRGQALWDETGKILRMVGLESDISYRKQAEAALRESEQRYRVLVTHAPVGIFQADEQGNCLYINPRWSELTGISLPEALGKGWVQAVHPDDRENIFTEWNNFTQAGHYFSMEYRFCKPDGEVIWVSGQAVAIYNEADEIISYFVTVMDITARKHAEKELRLKNLALEEAKRQAETANQAKSEFLANMSHEIRTPMNAILGFADLLQSEATAPHIASYVQAIASSGRTLLALINDILDLSKIESGKLELHYEPVDLQGLIREILQIFSPYASDKNLILHSTIEDTVPQSIYIDEVRLRQILFNVVGNALKFTDKGYIQISIRAHLYFINTEEKVWLEIAVEDTGIGIAREQQQSIFEAFVQSSGQSNRKYGGTGLGLAITKRLMNMMDGIITLQSELERGSIFTFVFPAVSPANGLKEIVPESAQDDDLNQFAPSTILVVDDVASNRELIKAYFHKTHHLVMLVEDGQQAINLAQLHYPDLILLDLRMPRMDGKETAQHLKEDEKTKNIPIVILTASSQAQEQYELEQICQGFLSKPISCIELVQELRKHLQTVITVENSNQLDSCNTNIELQQFLNIPINLPDLLIKLEEEEEKVWTSLRKTFKMRELKQFILRLKAWGKEYQCQFLVDYADSLQTKLDAFDMEQLPLIIEQFPSVRQAIEALI</sequence>
<dbReference type="InterPro" id="IPR005467">
    <property type="entry name" value="His_kinase_dom"/>
</dbReference>
<dbReference type="NCBIfam" id="TIGR00229">
    <property type="entry name" value="sensory_box"/>
    <property type="match status" value="6"/>
</dbReference>
<dbReference type="Pfam" id="PF08448">
    <property type="entry name" value="PAS_4"/>
    <property type="match status" value="1"/>
</dbReference>
<dbReference type="InterPro" id="IPR001789">
    <property type="entry name" value="Sig_transdc_resp-reg_receiver"/>
</dbReference>
<keyword evidence="8" id="KW-0418">Kinase</keyword>
<dbReference type="Pfam" id="PF08447">
    <property type="entry name" value="PAS_3"/>
    <property type="match status" value="2"/>
</dbReference>
<evidence type="ECO:0000259" key="20">
    <source>
        <dbReference type="PROSITE" id="PS50112"/>
    </source>
</evidence>
<dbReference type="Pfam" id="PF13426">
    <property type="entry name" value="PAS_9"/>
    <property type="match status" value="1"/>
</dbReference>
<dbReference type="InterPro" id="IPR003594">
    <property type="entry name" value="HATPase_dom"/>
</dbReference>
<evidence type="ECO:0000256" key="10">
    <source>
        <dbReference type="ARBA" id="ARBA00023012"/>
    </source>
</evidence>
<keyword evidence="5 14" id="KW-0597">Phosphoprotein</keyword>
<evidence type="ECO:0000256" key="14">
    <source>
        <dbReference type="PROSITE-ProRule" id="PRU00169"/>
    </source>
</evidence>
<comment type="catalytic activity">
    <reaction evidence="1">
        <text>ATP + protein L-histidine = ADP + protein N-phospho-L-histidine.</text>
        <dbReference type="EC" id="2.7.13.3"/>
    </reaction>
</comment>
<dbReference type="PROSITE" id="PS50113">
    <property type="entry name" value="PAC"/>
    <property type="match status" value="4"/>
</dbReference>
<dbReference type="Pfam" id="PF00571">
    <property type="entry name" value="CBS"/>
    <property type="match status" value="4"/>
</dbReference>
<evidence type="ECO:0000256" key="3">
    <source>
        <dbReference type="ARBA" id="ARBA00006402"/>
    </source>
</evidence>
<comment type="subcellular location">
    <subcellularLocation>
        <location evidence="2">Membrane</location>
    </subcellularLocation>
</comment>
<evidence type="ECO:0000256" key="6">
    <source>
        <dbReference type="ARBA" id="ARBA00022679"/>
    </source>
</evidence>
<keyword evidence="24" id="KW-1185">Reference proteome</keyword>
<dbReference type="PRINTS" id="PR00344">
    <property type="entry name" value="BCTRLSENSOR"/>
</dbReference>
<evidence type="ECO:0000259" key="18">
    <source>
        <dbReference type="PROSITE" id="PS50109"/>
    </source>
</evidence>
<dbReference type="InterPro" id="IPR013655">
    <property type="entry name" value="PAS_fold_3"/>
</dbReference>
<evidence type="ECO:0000256" key="12">
    <source>
        <dbReference type="ARBA" id="ARBA00023306"/>
    </source>
</evidence>
<feature type="domain" description="Response regulatory" evidence="19">
    <location>
        <begin position="1569"/>
        <end position="1684"/>
    </location>
</feature>
<dbReference type="SUPFAM" id="SSF55781">
    <property type="entry name" value="GAF domain-like"/>
    <property type="match status" value="1"/>
</dbReference>
<feature type="coiled-coil region" evidence="16">
    <location>
        <begin position="490"/>
        <end position="538"/>
    </location>
</feature>
<name>A0A926WN08_9NOST</name>
<dbReference type="Gene3D" id="3.30.450.40">
    <property type="match status" value="1"/>
</dbReference>
<feature type="domain" description="PAS" evidence="20">
    <location>
        <begin position="782"/>
        <end position="850"/>
    </location>
</feature>
<dbReference type="InterPro" id="IPR000644">
    <property type="entry name" value="CBS_dom"/>
</dbReference>
<dbReference type="InterPro" id="IPR013767">
    <property type="entry name" value="PAS_fold"/>
</dbReference>
<dbReference type="SMART" id="SM00116">
    <property type="entry name" value="CBS"/>
    <property type="match status" value="4"/>
</dbReference>
<dbReference type="CDD" id="cd00130">
    <property type="entry name" value="PAS"/>
    <property type="match status" value="5"/>
</dbReference>
<dbReference type="PANTHER" id="PTHR43047">
    <property type="entry name" value="TWO-COMPONENT HISTIDINE PROTEIN KINASE"/>
    <property type="match status" value="1"/>
</dbReference>
<dbReference type="PANTHER" id="PTHR43047:SF72">
    <property type="entry name" value="OSMOSENSING HISTIDINE PROTEIN KINASE SLN1"/>
    <property type="match status" value="1"/>
</dbReference>
<feature type="domain" description="PAS" evidence="20">
    <location>
        <begin position="916"/>
        <end position="964"/>
    </location>
</feature>
<dbReference type="SMART" id="SM00065">
    <property type="entry name" value="GAF"/>
    <property type="match status" value="1"/>
</dbReference>
<evidence type="ECO:0000256" key="16">
    <source>
        <dbReference type="SAM" id="Coils"/>
    </source>
</evidence>
<dbReference type="SUPFAM" id="SSF47384">
    <property type="entry name" value="Homodimeric domain of signal transducing histidine kinase"/>
    <property type="match status" value="1"/>
</dbReference>
<protein>
    <recommendedName>
        <fullName evidence="13">Circadian input-output histidine kinase CikA</fullName>
        <ecNumber evidence="4">2.7.13.3</ecNumber>
    </recommendedName>
</protein>
<dbReference type="EMBL" id="JACJQU010000029">
    <property type="protein sequence ID" value="MBD2296759.1"/>
    <property type="molecule type" value="Genomic_DNA"/>
</dbReference>
<dbReference type="GO" id="GO:0005524">
    <property type="term" value="F:ATP binding"/>
    <property type="evidence" value="ECO:0007669"/>
    <property type="project" value="UniProtKB-KW"/>
</dbReference>
<feature type="domain" description="Histidine kinase" evidence="18">
    <location>
        <begin position="1320"/>
        <end position="1544"/>
    </location>
</feature>
<evidence type="ECO:0000256" key="15">
    <source>
        <dbReference type="PROSITE-ProRule" id="PRU00703"/>
    </source>
</evidence>
<feature type="domain" description="PAC" evidence="21">
    <location>
        <begin position="1243"/>
        <end position="1295"/>
    </location>
</feature>
<keyword evidence="15" id="KW-0129">CBS domain</keyword>
<dbReference type="InterPro" id="IPR029016">
    <property type="entry name" value="GAF-like_dom_sf"/>
</dbReference>
<evidence type="ECO:0000256" key="1">
    <source>
        <dbReference type="ARBA" id="ARBA00000085"/>
    </source>
</evidence>
<dbReference type="Pfam" id="PF00072">
    <property type="entry name" value="Response_reg"/>
    <property type="match status" value="1"/>
</dbReference>
<dbReference type="GO" id="GO:0005886">
    <property type="term" value="C:plasma membrane"/>
    <property type="evidence" value="ECO:0007669"/>
    <property type="project" value="TreeGrafter"/>
</dbReference>
<evidence type="ECO:0000256" key="7">
    <source>
        <dbReference type="ARBA" id="ARBA00022741"/>
    </source>
</evidence>
<dbReference type="PROSITE" id="PS50109">
    <property type="entry name" value="HIS_KIN"/>
    <property type="match status" value="1"/>
</dbReference>
<dbReference type="Pfam" id="PF00512">
    <property type="entry name" value="HisKA"/>
    <property type="match status" value="1"/>
</dbReference>
<dbReference type="SUPFAM" id="SSF55874">
    <property type="entry name" value="ATPase domain of HSP90 chaperone/DNA topoisomerase II/histidine kinase"/>
    <property type="match status" value="1"/>
</dbReference>